<evidence type="ECO:0000259" key="12">
    <source>
        <dbReference type="Pfam" id="PF20628"/>
    </source>
</evidence>
<reference evidence="13 14" key="1">
    <citation type="submission" date="2018-05" db="EMBL/GenBank/DDBJ databases">
        <title>Genetic diversity of glacier-inhabiting Cryobacterium bacteria in China and description of Cryobacterium mengkeensis sp. nov. and Arthrobacter glacialis sp. nov.</title>
        <authorList>
            <person name="Liu Q."/>
            <person name="Xin Y.-H."/>
        </authorList>
    </citation>
    <scope>NUCLEOTIDE SEQUENCE [LARGE SCALE GENOMIC DNA]</scope>
    <source>
        <strain evidence="13 14">LI2</strain>
    </source>
</reference>
<feature type="compositionally biased region" description="Low complexity" evidence="9">
    <location>
        <begin position="98"/>
        <end position="111"/>
    </location>
</feature>
<dbReference type="PROSITE" id="PS51404">
    <property type="entry name" value="DYP_PEROXIDASE"/>
    <property type="match status" value="1"/>
</dbReference>
<protein>
    <submittedName>
        <fullName evidence="13">Deferrochelatase/peroxidase EfeB</fullName>
    </submittedName>
</protein>
<keyword evidence="5 10" id="KW-0732">Signal</keyword>
<feature type="domain" description="Dyp-type peroxidase N-terminal" evidence="11">
    <location>
        <begin position="53"/>
        <end position="206"/>
    </location>
</feature>
<keyword evidence="7" id="KW-0408">Iron</keyword>
<dbReference type="GO" id="GO:0046872">
    <property type="term" value="F:metal ion binding"/>
    <property type="evidence" value="ECO:0007669"/>
    <property type="project" value="UniProtKB-KW"/>
</dbReference>
<dbReference type="RefSeq" id="WP_110500098.1">
    <property type="nucleotide sequence ID" value="NZ_QJVD01000005.1"/>
</dbReference>
<dbReference type="Pfam" id="PF20628">
    <property type="entry name" value="Dyp_perox_C"/>
    <property type="match status" value="1"/>
</dbReference>
<evidence type="ECO:0000256" key="4">
    <source>
        <dbReference type="ARBA" id="ARBA00022723"/>
    </source>
</evidence>
<evidence type="ECO:0000256" key="1">
    <source>
        <dbReference type="ARBA" id="ARBA00001970"/>
    </source>
</evidence>
<organism evidence="13 14">
    <name type="scientific">Arthrobacter livingstonensis</name>
    <dbReference type="NCBI Taxonomy" id="670078"/>
    <lineage>
        <taxon>Bacteria</taxon>
        <taxon>Bacillati</taxon>
        <taxon>Actinomycetota</taxon>
        <taxon>Actinomycetes</taxon>
        <taxon>Micrococcales</taxon>
        <taxon>Micrococcaceae</taxon>
        <taxon>Arthrobacter</taxon>
    </lineage>
</organism>
<dbReference type="InterPro" id="IPR048327">
    <property type="entry name" value="Dyp_perox_N"/>
</dbReference>
<dbReference type="GO" id="GO:0020037">
    <property type="term" value="F:heme binding"/>
    <property type="evidence" value="ECO:0007669"/>
    <property type="project" value="InterPro"/>
</dbReference>
<dbReference type="EMBL" id="QJVD01000005">
    <property type="protein sequence ID" value="PYI68355.1"/>
    <property type="molecule type" value="Genomic_DNA"/>
</dbReference>
<sequence length="405" mass="42632">MSPESIPSRRRDFLRGALTTGTAAAAAAAIAAAAPPAHAVGATAAFPFEGEHQAGVYLPAKPQAASTFAVFALTATDKAGLKALLQAVTDRVRILTAGGTPTPAGSGAPPADSGVLGPAMPSDGLTVTVGLGHGAFDSRFGLASMKPQGLGPLRIFPDDVADPAWLGGDVLLQICANSPDTVHHALRDITRHTRAWIQPQWQINGFVSPPRPSGTPRNLFGYKDGIANPSEPDGLVWITPGSGQPEWAVGGTFIVVRLIRMLVEFWDRVSVNEQNTMIGRRRDSGAPLDGSLERDTPQYAKDPNGVVIPLAAHIRLANPRTPASDGTRLLRRGYNYVLGQDPTGNQNVGLIFACYQANIQKQFEAVQERLAGEPMTDYIQAFGGQYFIGLPGVTGNGFLGAGLFS</sequence>
<evidence type="ECO:0000313" key="13">
    <source>
        <dbReference type="EMBL" id="PYI68355.1"/>
    </source>
</evidence>
<dbReference type="PANTHER" id="PTHR30521">
    <property type="entry name" value="DEFERROCHELATASE/PEROXIDASE"/>
    <property type="match status" value="1"/>
</dbReference>
<dbReference type="InterPro" id="IPR048328">
    <property type="entry name" value="Dyp_perox_C"/>
</dbReference>
<keyword evidence="3" id="KW-0349">Heme</keyword>
<evidence type="ECO:0000256" key="6">
    <source>
        <dbReference type="ARBA" id="ARBA00023002"/>
    </source>
</evidence>
<proteinExistence type="inferred from homology"/>
<evidence type="ECO:0000313" key="14">
    <source>
        <dbReference type="Proteomes" id="UP000247832"/>
    </source>
</evidence>
<keyword evidence="4" id="KW-0479">Metal-binding</keyword>
<keyword evidence="2 13" id="KW-0575">Peroxidase</keyword>
<dbReference type="InterPro" id="IPR006314">
    <property type="entry name" value="Dyp_peroxidase"/>
</dbReference>
<dbReference type="AlphaFoldDB" id="A0A2V5L9Y4"/>
<dbReference type="Pfam" id="PF04261">
    <property type="entry name" value="Dyp_perox_N"/>
    <property type="match status" value="1"/>
</dbReference>
<dbReference type="GO" id="GO:0005829">
    <property type="term" value="C:cytosol"/>
    <property type="evidence" value="ECO:0007669"/>
    <property type="project" value="TreeGrafter"/>
</dbReference>
<evidence type="ECO:0000256" key="5">
    <source>
        <dbReference type="ARBA" id="ARBA00022729"/>
    </source>
</evidence>
<feature type="domain" description="Dyp-type peroxidase C-terminal" evidence="12">
    <location>
        <begin position="215"/>
        <end position="393"/>
    </location>
</feature>
<gene>
    <name evidence="13" type="ORF">CVV68_05945</name>
</gene>
<dbReference type="GO" id="GO:0004601">
    <property type="term" value="F:peroxidase activity"/>
    <property type="evidence" value="ECO:0007669"/>
    <property type="project" value="UniProtKB-KW"/>
</dbReference>
<dbReference type="PROSITE" id="PS51318">
    <property type="entry name" value="TAT"/>
    <property type="match status" value="1"/>
</dbReference>
<keyword evidence="14" id="KW-1185">Reference proteome</keyword>
<dbReference type="PANTHER" id="PTHR30521:SF4">
    <property type="entry name" value="DEFERROCHELATASE"/>
    <property type="match status" value="1"/>
</dbReference>
<feature type="region of interest" description="Disordered" evidence="9">
    <location>
        <begin position="98"/>
        <end position="119"/>
    </location>
</feature>
<keyword evidence="6" id="KW-0560">Oxidoreductase</keyword>
<feature type="chain" id="PRO_5015869173" evidence="10">
    <location>
        <begin position="40"/>
        <end position="405"/>
    </location>
</feature>
<evidence type="ECO:0000256" key="10">
    <source>
        <dbReference type="SAM" id="SignalP"/>
    </source>
</evidence>
<comment type="similarity">
    <text evidence="8">Belongs to the DyP-type peroxidase family.</text>
</comment>
<evidence type="ECO:0000256" key="3">
    <source>
        <dbReference type="ARBA" id="ARBA00022617"/>
    </source>
</evidence>
<dbReference type="OrthoDB" id="9781066at2"/>
<dbReference type="InterPro" id="IPR011008">
    <property type="entry name" value="Dimeric_a/b-barrel"/>
</dbReference>
<accession>A0A2V5L9Y4</accession>
<evidence type="ECO:0000256" key="8">
    <source>
        <dbReference type="ARBA" id="ARBA00025737"/>
    </source>
</evidence>
<feature type="signal peptide" evidence="10">
    <location>
        <begin position="1"/>
        <end position="39"/>
    </location>
</feature>
<evidence type="ECO:0000256" key="9">
    <source>
        <dbReference type="SAM" id="MobiDB-lite"/>
    </source>
</evidence>
<dbReference type="InterPro" id="IPR006311">
    <property type="entry name" value="TAT_signal"/>
</dbReference>
<dbReference type="NCBIfam" id="TIGR01413">
    <property type="entry name" value="Dyp_perox_fam"/>
    <property type="match status" value="1"/>
</dbReference>
<comment type="caution">
    <text evidence="13">The sequence shown here is derived from an EMBL/GenBank/DDBJ whole genome shotgun (WGS) entry which is preliminary data.</text>
</comment>
<evidence type="ECO:0000256" key="7">
    <source>
        <dbReference type="ARBA" id="ARBA00023004"/>
    </source>
</evidence>
<comment type="cofactor">
    <cofactor evidence="1">
        <name>heme b</name>
        <dbReference type="ChEBI" id="CHEBI:60344"/>
    </cofactor>
</comment>
<dbReference type="SUPFAM" id="SSF54909">
    <property type="entry name" value="Dimeric alpha+beta barrel"/>
    <property type="match status" value="1"/>
</dbReference>
<evidence type="ECO:0000256" key="2">
    <source>
        <dbReference type="ARBA" id="ARBA00022559"/>
    </source>
</evidence>
<name>A0A2V5L9Y4_9MICC</name>
<dbReference type="Proteomes" id="UP000247832">
    <property type="component" value="Unassembled WGS sequence"/>
</dbReference>
<evidence type="ECO:0000259" key="11">
    <source>
        <dbReference type="Pfam" id="PF04261"/>
    </source>
</evidence>